<comment type="caution">
    <text evidence="2">The sequence shown here is derived from an EMBL/GenBank/DDBJ whole genome shotgun (WGS) entry which is preliminary data.</text>
</comment>
<feature type="region of interest" description="Disordered" evidence="1">
    <location>
        <begin position="144"/>
        <end position="165"/>
    </location>
</feature>
<organism evidence="2 3">
    <name type="scientific">Methylorubrum rhodinum</name>
    <dbReference type="NCBI Taxonomy" id="29428"/>
    <lineage>
        <taxon>Bacteria</taxon>
        <taxon>Pseudomonadati</taxon>
        <taxon>Pseudomonadota</taxon>
        <taxon>Alphaproteobacteria</taxon>
        <taxon>Hyphomicrobiales</taxon>
        <taxon>Methylobacteriaceae</taxon>
        <taxon>Methylorubrum</taxon>
    </lineage>
</organism>
<feature type="compositionally biased region" description="Basic and acidic residues" evidence="1">
    <location>
        <begin position="230"/>
        <end position="247"/>
    </location>
</feature>
<gene>
    <name evidence="2" type="ORF">HNR00_003258</name>
</gene>
<dbReference type="Proteomes" id="UP000583454">
    <property type="component" value="Unassembled WGS sequence"/>
</dbReference>
<evidence type="ECO:0000313" key="3">
    <source>
        <dbReference type="Proteomes" id="UP000583454"/>
    </source>
</evidence>
<feature type="compositionally biased region" description="Basic and acidic residues" evidence="1">
    <location>
        <begin position="31"/>
        <end position="44"/>
    </location>
</feature>
<name>A0A840ZLR0_9HYPH</name>
<accession>A0A840ZLR0</accession>
<sequence>MNAAWPLRSLVGVVPGGTALSRRSLGTPTHAPERQEAASQESKRPTRHRIRPAWTGMGRRFPLGLAGVREYFRKVGRGIGGRLGGRVGDGRRLRRRVRSCGGAPGSGGGLDPSLGRIVGCCRHRNRKGRWRGCARGRPSGCRYGRGGRLDPTRRGNNGLPPLSQAGYGHGVGASAWRQAFRSLKAEKGLKRLATPSTVDDAGIEAECVKVGLYGARRRNWPTLLCRSRRRDGTAPREGSHSAEEQPPRRGSHSLGHVGRAPTRSRQIPGPAPFQPTVF</sequence>
<feature type="region of interest" description="Disordered" evidence="1">
    <location>
        <begin position="226"/>
        <end position="278"/>
    </location>
</feature>
<feature type="compositionally biased region" description="Pro residues" evidence="1">
    <location>
        <begin position="269"/>
        <end position="278"/>
    </location>
</feature>
<keyword evidence="3" id="KW-1185">Reference proteome</keyword>
<evidence type="ECO:0000256" key="1">
    <source>
        <dbReference type="SAM" id="MobiDB-lite"/>
    </source>
</evidence>
<dbReference type="AlphaFoldDB" id="A0A840ZLR0"/>
<reference evidence="2 3" key="1">
    <citation type="submission" date="2020-08" db="EMBL/GenBank/DDBJ databases">
        <title>Genomic Encyclopedia of Type Strains, Phase IV (KMG-IV): sequencing the most valuable type-strain genomes for metagenomic binning, comparative biology and taxonomic classification.</title>
        <authorList>
            <person name="Goeker M."/>
        </authorList>
    </citation>
    <scope>NUCLEOTIDE SEQUENCE [LARGE SCALE GENOMIC DNA]</scope>
    <source>
        <strain evidence="2 3">DSM 2163</strain>
    </source>
</reference>
<protein>
    <submittedName>
        <fullName evidence="2">Uncharacterized protein</fullName>
    </submittedName>
</protein>
<feature type="region of interest" description="Disordered" evidence="1">
    <location>
        <begin position="17"/>
        <end position="51"/>
    </location>
</feature>
<dbReference type="EMBL" id="JACHOP010000014">
    <property type="protein sequence ID" value="MBB5758536.1"/>
    <property type="molecule type" value="Genomic_DNA"/>
</dbReference>
<proteinExistence type="predicted"/>
<evidence type="ECO:0000313" key="2">
    <source>
        <dbReference type="EMBL" id="MBB5758536.1"/>
    </source>
</evidence>